<organism evidence="1 2">
    <name type="scientific">Heterostelium pallidum (strain ATCC 26659 / Pp 5 / PN500)</name>
    <name type="common">Cellular slime mold</name>
    <name type="synonym">Polysphondylium pallidum</name>
    <dbReference type="NCBI Taxonomy" id="670386"/>
    <lineage>
        <taxon>Eukaryota</taxon>
        <taxon>Amoebozoa</taxon>
        <taxon>Evosea</taxon>
        <taxon>Eumycetozoa</taxon>
        <taxon>Dictyostelia</taxon>
        <taxon>Acytosteliales</taxon>
        <taxon>Acytosteliaceae</taxon>
        <taxon>Heterostelium</taxon>
    </lineage>
</organism>
<keyword evidence="2" id="KW-1185">Reference proteome</keyword>
<dbReference type="EMBL" id="ADBJ01000054">
    <property type="protein sequence ID" value="EFA75549.1"/>
    <property type="molecule type" value="Genomic_DNA"/>
</dbReference>
<proteinExistence type="predicted"/>
<dbReference type="RefSeq" id="XP_020427683.1">
    <property type="nucleotide sequence ID" value="XM_020581813.1"/>
</dbReference>
<evidence type="ECO:0000313" key="2">
    <source>
        <dbReference type="Proteomes" id="UP000001396"/>
    </source>
</evidence>
<accession>D3BST4</accession>
<evidence type="ECO:0000313" key="1">
    <source>
        <dbReference type="EMBL" id="EFA75549.1"/>
    </source>
</evidence>
<sequence length="110" mass="12121">MNATTVRVDPDCWSSLFRPASASNGDLRDRREDVRFRSGALLDPVAMVDSTFRRLEIHVQCTCIPYLFIMLSITGEVRGPGTNGSNSVDAVSGLYGPMRAYLDLYSSTVI</sequence>
<gene>
    <name evidence="1" type="ORF">PPL_11054</name>
</gene>
<dbReference type="Proteomes" id="UP000001396">
    <property type="component" value="Unassembled WGS sequence"/>
</dbReference>
<reference evidence="1 2" key="1">
    <citation type="journal article" date="2011" name="Genome Res.">
        <title>Phylogeny-wide analysis of social amoeba genomes highlights ancient origins for complex intercellular communication.</title>
        <authorList>
            <person name="Heidel A.J."/>
            <person name="Lawal H.M."/>
            <person name="Felder M."/>
            <person name="Schilde C."/>
            <person name="Helps N.R."/>
            <person name="Tunggal B."/>
            <person name="Rivero F."/>
            <person name="John U."/>
            <person name="Schleicher M."/>
            <person name="Eichinger L."/>
            <person name="Platzer M."/>
            <person name="Noegel A.A."/>
            <person name="Schaap P."/>
            <person name="Gloeckner G."/>
        </authorList>
    </citation>
    <scope>NUCLEOTIDE SEQUENCE [LARGE SCALE GENOMIC DNA]</scope>
    <source>
        <strain evidence="2">ATCC 26659 / Pp 5 / PN500</strain>
    </source>
</reference>
<dbReference type="AlphaFoldDB" id="D3BST4"/>
<protein>
    <submittedName>
        <fullName evidence="1">Uncharacterized protein</fullName>
    </submittedName>
</protein>
<comment type="caution">
    <text evidence="1">The sequence shown here is derived from an EMBL/GenBank/DDBJ whole genome shotgun (WGS) entry which is preliminary data.</text>
</comment>
<dbReference type="InParanoid" id="D3BST4"/>
<dbReference type="GeneID" id="31366523"/>
<name>D3BST4_HETP5</name>